<dbReference type="InterPro" id="IPR020843">
    <property type="entry name" value="ER"/>
</dbReference>
<protein>
    <submittedName>
        <fullName evidence="4">Alcohol dehydrogenase</fullName>
    </submittedName>
</protein>
<organism evidence="4 5">
    <name type="scientific">Kurthia sibirica</name>
    <dbReference type="NCBI Taxonomy" id="202750"/>
    <lineage>
        <taxon>Bacteria</taxon>
        <taxon>Bacillati</taxon>
        <taxon>Bacillota</taxon>
        <taxon>Bacilli</taxon>
        <taxon>Bacillales</taxon>
        <taxon>Caryophanaceae</taxon>
        <taxon>Kurthia</taxon>
    </lineage>
</organism>
<dbReference type="CDD" id="cd05282">
    <property type="entry name" value="ETR_like"/>
    <property type="match status" value="1"/>
</dbReference>
<dbReference type="EMBL" id="QFVR01000012">
    <property type="protein sequence ID" value="PWI25109.1"/>
    <property type="molecule type" value="Genomic_DNA"/>
</dbReference>
<reference evidence="4 5" key="1">
    <citation type="submission" date="2018-05" db="EMBL/GenBank/DDBJ databases">
        <title>Kurthia sibirica genome sequence.</title>
        <authorList>
            <person name="Maclea K.S."/>
            <person name="Goen A.E."/>
        </authorList>
    </citation>
    <scope>NUCLEOTIDE SEQUENCE [LARGE SCALE GENOMIC DNA]</scope>
    <source>
        <strain evidence="4 5">ATCC 49154</strain>
    </source>
</reference>
<dbReference type="InterPro" id="IPR013154">
    <property type="entry name" value="ADH-like_N"/>
</dbReference>
<dbReference type="InterPro" id="IPR013149">
    <property type="entry name" value="ADH-like_C"/>
</dbReference>
<name>A0A2U3AKQ6_9BACL</name>
<evidence type="ECO:0000256" key="2">
    <source>
        <dbReference type="ARBA" id="ARBA00023002"/>
    </source>
</evidence>
<dbReference type="InterPro" id="IPR036291">
    <property type="entry name" value="NAD(P)-bd_dom_sf"/>
</dbReference>
<keyword evidence="2" id="KW-0560">Oxidoreductase</keyword>
<dbReference type="Pfam" id="PF00107">
    <property type="entry name" value="ADH_zinc_N"/>
    <property type="match status" value="1"/>
</dbReference>
<dbReference type="Gene3D" id="3.40.50.720">
    <property type="entry name" value="NAD(P)-binding Rossmann-like Domain"/>
    <property type="match status" value="1"/>
</dbReference>
<dbReference type="RefSeq" id="WP_109306335.1">
    <property type="nucleotide sequence ID" value="NZ_BJUF01000019.1"/>
</dbReference>
<evidence type="ECO:0000256" key="1">
    <source>
        <dbReference type="ARBA" id="ARBA00022857"/>
    </source>
</evidence>
<sequence>MRGQRLICRTFGQPEKVLQLEDISISPPQQDELVVRMIARPINPSDLIPIRGSYSHRIDLPYIPGYEGVGIVEQVGSSDYKHLIGQRVLPLLGQGTWQQYVTSPARFAIPIPSSIDNITAAQLYINPLTAFVTSREVLQLKMGDVLLVNACNSAIGKLYIQLSKIYGFRVIAVTRNNHHTEELLRLGAEVVIDTTTMSLFETVMALTNGCGADAAIDSIGGRQGNNLAFAVRPNGQFLTIGLLSGEQVNWSAIVNKAYVEANIFHLRHWNHQVTVEQWQSTFKQLIQLIEAGKLELMKPSAQFSLQQYKTAISAVEDQIGKVFLV</sequence>
<proteinExistence type="predicted"/>
<dbReference type="PANTHER" id="PTHR48106:SF2">
    <property type="entry name" value="ZN2+-BINDING DEHYDROGENASE"/>
    <property type="match status" value="1"/>
</dbReference>
<dbReference type="PANTHER" id="PTHR48106">
    <property type="entry name" value="QUINONE OXIDOREDUCTASE PIG3-RELATED"/>
    <property type="match status" value="1"/>
</dbReference>
<dbReference type="SUPFAM" id="SSF51735">
    <property type="entry name" value="NAD(P)-binding Rossmann-fold domains"/>
    <property type="match status" value="1"/>
</dbReference>
<dbReference type="Pfam" id="PF08240">
    <property type="entry name" value="ADH_N"/>
    <property type="match status" value="1"/>
</dbReference>
<dbReference type="GO" id="GO:0070402">
    <property type="term" value="F:NADPH binding"/>
    <property type="evidence" value="ECO:0007669"/>
    <property type="project" value="TreeGrafter"/>
</dbReference>
<comment type="caution">
    <text evidence="4">The sequence shown here is derived from an EMBL/GenBank/DDBJ whole genome shotgun (WGS) entry which is preliminary data.</text>
</comment>
<dbReference type="GO" id="GO:0016651">
    <property type="term" value="F:oxidoreductase activity, acting on NAD(P)H"/>
    <property type="evidence" value="ECO:0007669"/>
    <property type="project" value="TreeGrafter"/>
</dbReference>
<dbReference type="Gene3D" id="3.90.180.10">
    <property type="entry name" value="Medium-chain alcohol dehydrogenases, catalytic domain"/>
    <property type="match status" value="1"/>
</dbReference>
<evidence type="ECO:0000313" key="4">
    <source>
        <dbReference type="EMBL" id="PWI25109.1"/>
    </source>
</evidence>
<gene>
    <name evidence="4" type="ORF">DEX24_10215</name>
</gene>
<accession>A0A2U3AKQ6</accession>
<dbReference type="InterPro" id="IPR011032">
    <property type="entry name" value="GroES-like_sf"/>
</dbReference>
<dbReference type="SUPFAM" id="SSF50129">
    <property type="entry name" value="GroES-like"/>
    <property type="match status" value="1"/>
</dbReference>
<dbReference type="SMART" id="SM00829">
    <property type="entry name" value="PKS_ER"/>
    <property type="match status" value="1"/>
</dbReference>
<evidence type="ECO:0000259" key="3">
    <source>
        <dbReference type="SMART" id="SM00829"/>
    </source>
</evidence>
<feature type="domain" description="Enoyl reductase (ER)" evidence="3">
    <location>
        <begin position="12"/>
        <end position="324"/>
    </location>
</feature>
<dbReference type="OrthoDB" id="9806940at2"/>
<dbReference type="AlphaFoldDB" id="A0A2U3AKQ6"/>
<evidence type="ECO:0000313" key="5">
    <source>
        <dbReference type="Proteomes" id="UP000245938"/>
    </source>
</evidence>
<dbReference type="Proteomes" id="UP000245938">
    <property type="component" value="Unassembled WGS sequence"/>
</dbReference>
<keyword evidence="5" id="KW-1185">Reference proteome</keyword>
<keyword evidence="1" id="KW-0521">NADP</keyword>